<reference evidence="1 2" key="1">
    <citation type="submission" date="2023-07" db="EMBL/GenBank/DDBJ databases">
        <title>Sorghum-associated microbial communities from plants grown in Nebraska, USA.</title>
        <authorList>
            <person name="Schachtman D."/>
        </authorList>
    </citation>
    <scope>NUCLEOTIDE SEQUENCE [LARGE SCALE GENOMIC DNA]</scope>
    <source>
        <strain evidence="1 2">CC523</strain>
    </source>
</reference>
<evidence type="ECO:0000313" key="2">
    <source>
        <dbReference type="Proteomes" id="UP001244563"/>
    </source>
</evidence>
<evidence type="ECO:0000313" key="1">
    <source>
        <dbReference type="EMBL" id="MDQ0100467.1"/>
    </source>
</evidence>
<name>A0ABT9TIZ1_PAENI</name>
<proteinExistence type="predicted"/>
<dbReference type="Proteomes" id="UP001244563">
    <property type="component" value="Unassembled WGS sequence"/>
</dbReference>
<sequence>MCDREECWMSDDECTADYFDGNPPQQEPCEYCSRWNENTQECDGTCEAITQEMWIARFGDAA</sequence>
<keyword evidence="2" id="KW-1185">Reference proteome</keyword>
<protein>
    <submittedName>
        <fullName evidence="1">Uncharacterized protein</fullName>
    </submittedName>
</protein>
<accession>A0ABT9TIZ1</accession>
<gene>
    <name evidence="1" type="ORF">J2T10_000086</name>
</gene>
<organism evidence="1 2">
    <name type="scientific">Paenarthrobacter nicotinovorans</name>
    <name type="common">Arthrobacter nicotinovorans</name>
    <dbReference type="NCBI Taxonomy" id="29320"/>
    <lineage>
        <taxon>Bacteria</taxon>
        <taxon>Bacillati</taxon>
        <taxon>Actinomycetota</taxon>
        <taxon>Actinomycetes</taxon>
        <taxon>Micrococcales</taxon>
        <taxon>Micrococcaceae</taxon>
        <taxon>Paenarthrobacter</taxon>
    </lineage>
</organism>
<dbReference type="EMBL" id="JAUSSW010000001">
    <property type="protein sequence ID" value="MDQ0100467.1"/>
    <property type="molecule type" value="Genomic_DNA"/>
</dbReference>
<comment type="caution">
    <text evidence="1">The sequence shown here is derived from an EMBL/GenBank/DDBJ whole genome shotgun (WGS) entry which is preliminary data.</text>
</comment>